<name>A0A3N4LTP3_9PEZI</name>
<reference evidence="2 3" key="1">
    <citation type="journal article" date="2018" name="Nat. Ecol. Evol.">
        <title>Pezizomycetes genomes reveal the molecular basis of ectomycorrhizal truffle lifestyle.</title>
        <authorList>
            <person name="Murat C."/>
            <person name="Payen T."/>
            <person name="Noel B."/>
            <person name="Kuo A."/>
            <person name="Morin E."/>
            <person name="Chen J."/>
            <person name="Kohler A."/>
            <person name="Krizsan K."/>
            <person name="Balestrini R."/>
            <person name="Da Silva C."/>
            <person name="Montanini B."/>
            <person name="Hainaut M."/>
            <person name="Levati E."/>
            <person name="Barry K.W."/>
            <person name="Belfiori B."/>
            <person name="Cichocki N."/>
            <person name="Clum A."/>
            <person name="Dockter R.B."/>
            <person name="Fauchery L."/>
            <person name="Guy J."/>
            <person name="Iotti M."/>
            <person name="Le Tacon F."/>
            <person name="Lindquist E.A."/>
            <person name="Lipzen A."/>
            <person name="Malagnac F."/>
            <person name="Mello A."/>
            <person name="Molinier V."/>
            <person name="Miyauchi S."/>
            <person name="Poulain J."/>
            <person name="Riccioni C."/>
            <person name="Rubini A."/>
            <person name="Sitrit Y."/>
            <person name="Splivallo R."/>
            <person name="Traeger S."/>
            <person name="Wang M."/>
            <person name="Zifcakova L."/>
            <person name="Wipf D."/>
            <person name="Zambonelli A."/>
            <person name="Paolocci F."/>
            <person name="Nowrousian M."/>
            <person name="Ottonello S."/>
            <person name="Baldrian P."/>
            <person name="Spatafora J.W."/>
            <person name="Henrissat B."/>
            <person name="Nagy L.G."/>
            <person name="Aury J.M."/>
            <person name="Wincker P."/>
            <person name="Grigoriev I.V."/>
            <person name="Bonfante P."/>
            <person name="Martin F.M."/>
        </authorList>
    </citation>
    <scope>NUCLEOTIDE SEQUENCE [LARGE SCALE GENOMIC DNA]</scope>
    <source>
        <strain evidence="2 3">ATCC MYA-4762</strain>
    </source>
</reference>
<dbReference type="Proteomes" id="UP000267821">
    <property type="component" value="Unassembled WGS sequence"/>
</dbReference>
<organism evidence="2 3">
    <name type="scientific">Terfezia boudieri ATCC MYA-4762</name>
    <dbReference type="NCBI Taxonomy" id="1051890"/>
    <lineage>
        <taxon>Eukaryota</taxon>
        <taxon>Fungi</taxon>
        <taxon>Dikarya</taxon>
        <taxon>Ascomycota</taxon>
        <taxon>Pezizomycotina</taxon>
        <taxon>Pezizomycetes</taxon>
        <taxon>Pezizales</taxon>
        <taxon>Pezizaceae</taxon>
        <taxon>Terfezia</taxon>
    </lineage>
</organism>
<dbReference type="EMBL" id="ML121541">
    <property type="protein sequence ID" value="RPB24592.1"/>
    <property type="molecule type" value="Genomic_DNA"/>
</dbReference>
<proteinExistence type="predicted"/>
<keyword evidence="3" id="KW-1185">Reference proteome</keyword>
<accession>A0A3N4LTP3</accession>
<protein>
    <submittedName>
        <fullName evidence="2">Uncharacterized protein</fullName>
    </submittedName>
</protein>
<dbReference type="AlphaFoldDB" id="A0A3N4LTP3"/>
<evidence type="ECO:0000313" key="3">
    <source>
        <dbReference type="Proteomes" id="UP000267821"/>
    </source>
</evidence>
<gene>
    <name evidence="2" type="ORF">L211DRAFT_837523</name>
</gene>
<dbReference type="InParanoid" id="A0A3N4LTP3"/>
<evidence type="ECO:0000313" key="2">
    <source>
        <dbReference type="EMBL" id="RPB24592.1"/>
    </source>
</evidence>
<sequence length="80" mass="8490">MSNIKHEASQTSSSATPLPWSPTPQASFSATPLPWSPTPDPSAFGASSELAMDVGELKARMSSFEANQESIKQLLEQLVG</sequence>
<evidence type="ECO:0000256" key="1">
    <source>
        <dbReference type="SAM" id="MobiDB-lite"/>
    </source>
</evidence>
<feature type="region of interest" description="Disordered" evidence="1">
    <location>
        <begin position="1"/>
        <end position="47"/>
    </location>
</feature>